<dbReference type="Pfam" id="PF20582">
    <property type="entry name" value="UPF0758_N"/>
    <property type="match status" value="1"/>
</dbReference>
<evidence type="ECO:0000259" key="8">
    <source>
        <dbReference type="PROSITE" id="PS50249"/>
    </source>
</evidence>
<dbReference type="InterPro" id="IPR037518">
    <property type="entry name" value="MPN"/>
</dbReference>
<proteinExistence type="inferred from homology"/>
<dbReference type="AlphaFoldDB" id="A0A0R1J012"/>
<evidence type="ECO:0000256" key="4">
    <source>
        <dbReference type="ARBA" id="ARBA00022801"/>
    </source>
</evidence>
<evidence type="ECO:0000256" key="2">
    <source>
        <dbReference type="ARBA" id="ARBA00022670"/>
    </source>
</evidence>
<dbReference type="STRING" id="1423811.FC72_GL000281"/>
<dbReference type="PATRIC" id="fig|1423811.3.peg.281"/>
<reference evidence="9 10" key="1">
    <citation type="journal article" date="2015" name="Genome Announc.">
        <title>Expanding the biotechnology potential of lactobacilli through comparative genomics of 213 strains and associated genera.</title>
        <authorList>
            <person name="Sun Z."/>
            <person name="Harris H.M."/>
            <person name="McCann A."/>
            <person name="Guo C."/>
            <person name="Argimon S."/>
            <person name="Zhang W."/>
            <person name="Yang X."/>
            <person name="Jeffery I.B."/>
            <person name="Cooney J.C."/>
            <person name="Kagawa T.F."/>
            <person name="Liu W."/>
            <person name="Song Y."/>
            <person name="Salvetti E."/>
            <person name="Wrobel A."/>
            <person name="Rasinkangas P."/>
            <person name="Parkhill J."/>
            <person name="Rea M.C."/>
            <person name="O'Sullivan O."/>
            <person name="Ritari J."/>
            <person name="Douillard F.P."/>
            <person name="Paul Ross R."/>
            <person name="Yang R."/>
            <person name="Briner A.E."/>
            <person name="Felis G.E."/>
            <person name="de Vos W.M."/>
            <person name="Barrangou R."/>
            <person name="Klaenhammer T.R."/>
            <person name="Caufield P.W."/>
            <person name="Cui Y."/>
            <person name="Zhang H."/>
            <person name="O'Toole P.W."/>
        </authorList>
    </citation>
    <scope>NUCLEOTIDE SEQUENCE [LARGE SCALE GENOMIC DNA]</scope>
    <source>
        <strain evidence="9 10">DSM 20183</strain>
    </source>
</reference>
<sequence length="211" mass="23188">MIKLREKILNHGVKSLKTEELIAVVLGNGIKGQSVLDISTDILSKSEDLQLNLKQLTDIKGVGLANACKLLSALELGERKLKADKLPDEIIELSILGEHLVKKIGSSPQEKLIAVYLDNSNHIIIEKVIFIGTINSATVHPRDILREALSVSACRVLIAHNHPSGRLSPSKNDRNFSLRLHECCQLLGIGLVDHLVITRNSYLSMKSSNLI</sequence>
<dbReference type="Gene3D" id="3.40.140.10">
    <property type="entry name" value="Cytidine Deaminase, domain 2"/>
    <property type="match status" value="1"/>
</dbReference>
<accession>A0A0R1J012</accession>
<comment type="caution">
    <text evidence="9">The sequence shown here is derived from an EMBL/GenBank/DDBJ whole genome shotgun (WGS) entry which is preliminary data.</text>
</comment>
<dbReference type="Pfam" id="PF04002">
    <property type="entry name" value="RadC"/>
    <property type="match status" value="1"/>
</dbReference>
<feature type="domain" description="MPN" evidence="8">
    <location>
        <begin position="83"/>
        <end position="211"/>
    </location>
</feature>
<name>A0A0R1J012_9LACO</name>
<keyword evidence="5" id="KW-0862">Zinc</keyword>
<dbReference type="PANTHER" id="PTHR30471:SF3">
    <property type="entry name" value="UPF0758 PROTEIN YEES-RELATED"/>
    <property type="match status" value="1"/>
</dbReference>
<dbReference type="InterPro" id="IPR046778">
    <property type="entry name" value="UPF0758_N"/>
</dbReference>
<dbReference type="PANTHER" id="PTHR30471">
    <property type="entry name" value="DNA REPAIR PROTEIN RADC"/>
    <property type="match status" value="1"/>
</dbReference>
<evidence type="ECO:0000313" key="10">
    <source>
        <dbReference type="Proteomes" id="UP000050929"/>
    </source>
</evidence>
<evidence type="ECO:0000256" key="5">
    <source>
        <dbReference type="ARBA" id="ARBA00022833"/>
    </source>
</evidence>
<evidence type="ECO:0000256" key="3">
    <source>
        <dbReference type="ARBA" id="ARBA00022723"/>
    </source>
</evidence>
<dbReference type="OrthoDB" id="9804482at2"/>
<gene>
    <name evidence="9" type="ORF">FC72_GL000281</name>
</gene>
<dbReference type="NCBIfam" id="TIGR00608">
    <property type="entry name" value="radc"/>
    <property type="match status" value="1"/>
</dbReference>
<dbReference type="InterPro" id="IPR020891">
    <property type="entry name" value="UPF0758_CS"/>
</dbReference>
<dbReference type="GO" id="GO:0008237">
    <property type="term" value="F:metallopeptidase activity"/>
    <property type="evidence" value="ECO:0007669"/>
    <property type="project" value="UniProtKB-KW"/>
</dbReference>
<dbReference type="Proteomes" id="UP000050929">
    <property type="component" value="Unassembled WGS sequence"/>
</dbReference>
<keyword evidence="4" id="KW-0378">Hydrolase</keyword>
<keyword evidence="2" id="KW-0645">Protease</keyword>
<comment type="similarity">
    <text evidence="1 7">Belongs to the UPF0758 family.</text>
</comment>
<evidence type="ECO:0000256" key="1">
    <source>
        <dbReference type="ARBA" id="ARBA00010243"/>
    </source>
</evidence>
<dbReference type="InterPro" id="IPR025657">
    <property type="entry name" value="RadC_JAB"/>
</dbReference>
<protein>
    <recommendedName>
        <fullName evidence="8">MPN domain-containing protein</fullName>
    </recommendedName>
</protein>
<dbReference type="InterPro" id="IPR001405">
    <property type="entry name" value="UPF0758"/>
</dbReference>
<dbReference type="RefSeq" id="WP_057765644.1">
    <property type="nucleotide sequence ID" value="NZ_AZDG01000010.1"/>
</dbReference>
<keyword evidence="6" id="KW-0482">Metalloprotease</keyword>
<keyword evidence="10" id="KW-1185">Reference proteome</keyword>
<organism evidence="9 10">
    <name type="scientific">Companilactobacillus tucceti DSM 20183</name>
    <dbReference type="NCBI Taxonomy" id="1423811"/>
    <lineage>
        <taxon>Bacteria</taxon>
        <taxon>Bacillati</taxon>
        <taxon>Bacillota</taxon>
        <taxon>Bacilli</taxon>
        <taxon>Lactobacillales</taxon>
        <taxon>Lactobacillaceae</taxon>
        <taxon>Companilactobacillus</taxon>
    </lineage>
</organism>
<dbReference type="PROSITE" id="PS01302">
    <property type="entry name" value="UPF0758"/>
    <property type="match status" value="1"/>
</dbReference>
<dbReference type="PROSITE" id="PS50249">
    <property type="entry name" value="MPN"/>
    <property type="match status" value="1"/>
</dbReference>
<dbReference type="GO" id="GO:0046872">
    <property type="term" value="F:metal ion binding"/>
    <property type="evidence" value="ECO:0007669"/>
    <property type="project" value="UniProtKB-KW"/>
</dbReference>
<dbReference type="EMBL" id="AZDG01000010">
    <property type="protein sequence ID" value="KRK64556.1"/>
    <property type="molecule type" value="Genomic_DNA"/>
</dbReference>
<dbReference type="CDD" id="cd08071">
    <property type="entry name" value="MPN_DUF2466"/>
    <property type="match status" value="1"/>
</dbReference>
<dbReference type="GO" id="GO:0006508">
    <property type="term" value="P:proteolysis"/>
    <property type="evidence" value="ECO:0007669"/>
    <property type="project" value="UniProtKB-KW"/>
</dbReference>
<evidence type="ECO:0000256" key="6">
    <source>
        <dbReference type="ARBA" id="ARBA00023049"/>
    </source>
</evidence>
<keyword evidence="3" id="KW-0479">Metal-binding</keyword>
<evidence type="ECO:0000313" key="9">
    <source>
        <dbReference type="EMBL" id="KRK64556.1"/>
    </source>
</evidence>
<evidence type="ECO:0000256" key="7">
    <source>
        <dbReference type="RuleBase" id="RU003797"/>
    </source>
</evidence>
<dbReference type="NCBIfam" id="NF000642">
    <property type="entry name" value="PRK00024.1"/>
    <property type="match status" value="1"/>
</dbReference>